<protein>
    <recommendedName>
        <fullName evidence="3">RRM domain-containing protein</fullName>
    </recommendedName>
</protein>
<evidence type="ECO:0000256" key="2">
    <source>
        <dbReference type="SAM" id="MobiDB-lite"/>
    </source>
</evidence>
<dbReference type="RefSeq" id="XP_002784767.1">
    <property type="nucleotide sequence ID" value="XM_002784721.1"/>
</dbReference>
<dbReference type="InterPro" id="IPR000504">
    <property type="entry name" value="RRM_dom"/>
</dbReference>
<feature type="region of interest" description="Disordered" evidence="2">
    <location>
        <begin position="1"/>
        <end position="20"/>
    </location>
</feature>
<dbReference type="Pfam" id="PF04059">
    <property type="entry name" value="RRM_2"/>
    <property type="match status" value="1"/>
</dbReference>
<dbReference type="GO" id="GO:0003723">
    <property type="term" value="F:RNA binding"/>
    <property type="evidence" value="ECO:0007669"/>
    <property type="project" value="UniProtKB-UniRule"/>
</dbReference>
<dbReference type="Gene3D" id="3.30.70.330">
    <property type="match status" value="1"/>
</dbReference>
<accession>C5KFZ9</accession>
<dbReference type="SUPFAM" id="SSF54928">
    <property type="entry name" value="RNA-binding domain, RBD"/>
    <property type="match status" value="1"/>
</dbReference>
<name>C5KFZ9_PERM5</name>
<evidence type="ECO:0000313" key="4">
    <source>
        <dbReference type="EMBL" id="EER16563.1"/>
    </source>
</evidence>
<keyword evidence="5" id="KW-1185">Reference proteome</keyword>
<dbReference type="OMA" id="CEVQERN"/>
<evidence type="ECO:0000256" key="1">
    <source>
        <dbReference type="PROSITE-ProRule" id="PRU00176"/>
    </source>
</evidence>
<dbReference type="Proteomes" id="UP000007800">
    <property type="component" value="Unassembled WGS sequence"/>
</dbReference>
<evidence type="ECO:0000259" key="3">
    <source>
        <dbReference type="PROSITE" id="PS50102"/>
    </source>
</evidence>
<gene>
    <name evidence="4" type="ORF">Pmar_PMAR017447</name>
</gene>
<feature type="region of interest" description="Disordered" evidence="2">
    <location>
        <begin position="215"/>
        <end position="238"/>
    </location>
</feature>
<keyword evidence="1" id="KW-0694">RNA-binding</keyword>
<dbReference type="InterPro" id="IPR012677">
    <property type="entry name" value="Nucleotide-bd_a/b_plait_sf"/>
</dbReference>
<proteinExistence type="predicted"/>
<dbReference type="InParanoid" id="C5KFZ9"/>
<dbReference type="PROSITE" id="PS50102">
    <property type="entry name" value="RRM"/>
    <property type="match status" value="1"/>
</dbReference>
<dbReference type="EMBL" id="GG672895">
    <property type="protein sequence ID" value="EER16563.1"/>
    <property type="molecule type" value="Genomic_DNA"/>
</dbReference>
<dbReference type="InterPro" id="IPR007201">
    <property type="entry name" value="Mei2-like_Rrm_C"/>
</dbReference>
<feature type="compositionally biased region" description="Basic residues" evidence="2">
    <location>
        <begin position="228"/>
        <end position="238"/>
    </location>
</feature>
<feature type="domain" description="RRM" evidence="3">
    <location>
        <begin position="101"/>
        <end position="183"/>
    </location>
</feature>
<sequence length="272" mass="30751">MCSSTISSPSSSTTSRNTANTYSSSIDCNLDCELYNTFLHFGGPGEMTLLEPREECGCRPRSRSCTRFQREPRRSSYRVGSDDETTATCISSSQIDHKEFTTVMIHNLQPHVNVNYLEKVLQEAGFEGAFDFLYVPLNFKTHEAVGFAFINFADEVYAQKMVDGFNGLVINGHLPLAVEPAKNQGLQTQIDHLRESPVNAADEEFRPKLFELGSGRSLEFPAPTNPRPPRRSHRHRRRVREYVPQKARQVEVCDPYAQTHLKYSMALGDLLL</sequence>
<dbReference type="InterPro" id="IPR035979">
    <property type="entry name" value="RBD_domain_sf"/>
</dbReference>
<dbReference type="OrthoDB" id="417481at2759"/>
<reference evidence="4 5" key="1">
    <citation type="submission" date="2008-07" db="EMBL/GenBank/DDBJ databases">
        <authorList>
            <person name="El-Sayed N."/>
            <person name="Caler E."/>
            <person name="Inman J."/>
            <person name="Amedeo P."/>
            <person name="Hass B."/>
            <person name="Wortman J."/>
        </authorList>
    </citation>
    <scope>NUCLEOTIDE SEQUENCE [LARGE SCALE GENOMIC DNA]</scope>
    <source>
        <strain evidence="5">ATCC 50983 / TXsc</strain>
    </source>
</reference>
<dbReference type="AlphaFoldDB" id="C5KFZ9"/>
<dbReference type="GeneID" id="9063646"/>
<organism evidence="5">
    <name type="scientific">Perkinsus marinus (strain ATCC 50983 / TXsc)</name>
    <dbReference type="NCBI Taxonomy" id="423536"/>
    <lineage>
        <taxon>Eukaryota</taxon>
        <taxon>Sar</taxon>
        <taxon>Alveolata</taxon>
        <taxon>Perkinsozoa</taxon>
        <taxon>Perkinsea</taxon>
        <taxon>Perkinsida</taxon>
        <taxon>Perkinsidae</taxon>
        <taxon>Perkinsus</taxon>
    </lineage>
</organism>
<evidence type="ECO:0000313" key="5">
    <source>
        <dbReference type="Proteomes" id="UP000007800"/>
    </source>
</evidence>